<evidence type="ECO:0000313" key="3">
    <source>
        <dbReference type="Proteomes" id="UP000319209"/>
    </source>
</evidence>
<keyword evidence="3" id="KW-1185">Reference proteome</keyword>
<dbReference type="RefSeq" id="WP_143379380.1">
    <property type="nucleotide sequence ID" value="NZ_CP041637.1"/>
</dbReference>
<protein>
    <recommendedName>
        <fullName evidence="4">Histidine kinase</fullName>
    </recommendedName>
</protein>
<dbReference type="Proteomes" id="UP000319209">
    <property type="component" value="Chromosome"/>
</dbReference>
<accession>A0A516GLR6</accession>
<evidence type="ECO:0000256" key="1">
    <source>
        <dbReference type="SAM" id="Phobius"/>
    </source>
</evidence>
<keyword evidence="1" id="KW-1133">Transmembrane helix</keyword>
<name>A0A516GLR6_9FLAO</name>
<feature type="transmembrane region" description="Helical" evidence="1">
    <location>
        <begin position="38"/>
        <end position="58"/>
    </location>
</feature>
<dbReference type="EMBL" id="CP041637">
    <property type="protein sequence ID" value="QDO92468.1"/>
    <property type="molecule type" value="Genomic_DNA"/>
</dbReference>
<keyword evidence="1" id="KW-0472">Membrane</keyword>
<feature type="transmembrane region" description="Helical" evidence="1">
    <location>
        <begin position="101"/>
        <end position="118"/>
    </location>
</feature>
<proteinExistence type="predicted"/>
<dbReference type="AlphaFoldDB" id="A0A516GLR6"/>
<gene>
    <name evidence="2" type="ORF">FNB79_00180</name>
</gene>
<dbReference type="KEGG" id="fop:FNB79_00180"/>
<organism evidence="2 3">
    <name type="scientific">Formosa sediminum</name>
    <dbReference type="NCBI Taxonomy" id="2594004"/>
    <lineage>
        <taxon>Bacteria</taxon>
        <taxon>Pseudomonadati</taxon>
        <taxon>Bacteroidota</taxon>
        <taxon>Flavobacteriia</taxon>
        <taxon>Flavobacteriales</taxon>
        <taxon>Flavobacteriaceae</taxon>
        <taxon>Formosa</taxon>
    </lineage>
</organism>
<feature type="transmembrane region" description="Helical" evidence="1">
    <location>
        <begin position="7"/>
        <end position="32"/>
    </location>
</feature>
<keyword evidence="1" id="KW-0812">Transmembrane</keyword>
<reference evidence="2 3" key="1">
    <citation type="submission" date="2019-07" db="EMBL/GenBank/DDBJ databases">
        <title>Genome sequencing for Formosa sp. PS13.</title>
        <authorList>
            <person name="Park S.-J."/>
        </authorList>
    </citation>
    <scope>NUCLEOTIDE SEQUENCE [LARGE SCALE GENOMIC DNA]</scope>
    <source>
        <strain evidence="2 3">PS13</strain>
    </source>
</reference>
<dbReference type="OrthoDB" id="1424693at2"/>
<evidence type="ECO:0000313" key="2">
    <source>
        <dbReference type="EMBL" id="QDO92468.1"/>
    </source>
</evidence>
<sequence>MESKKTLLAFFIVIVFCTIMFYELIDVMFVMFQSLLHRYLYFSSALVILALLIIVGNYNFRYNSVQSTTCMYFTFSLVFSDIFAFITFYLDMDVFYYPTRIFYIIGLATFTAYAVLPFQDEELFLEDK</sequence>
<feature type="transmembrane region" description="Helical" evidence="1">
    <location>
        <begin position="70"/>
        <end position="89"/>
    </location>
</feature>
<evidence type="ECO:0008006" key="4">
    <source>
        <dbReference type="Google" id="ProtNLM"/>
    </source>
</evidence>